<proteinExistence type="predicted"/>
<dbReference type="EMBL" id="CP032412">
    <property type="protein sequence ID" value="AYB44667.1"/>
    <property type="molecule type" value="Genomic_DNA"/>
</dbReference>
<evidence type="ECO:0000259" key="1">
    <source>
        <dbReference type="Pfam" id="PF13349"/>
    </source>
</evidence>
<gene>
    <name evidence="2" type="ORF">D5F53_15915</name>
</gene>
<dbReference type="Gene3D" id="2.160.20.120">
    <property type="match status" value="1"/>
</dbReference>
<dbReference type="PANTHER" id="PTHR34094:SF1">
    <property type="entry name" value="PROTEIN FAM185A"/>
    <property type="match status" value="1"/>
</dbReference>
<keyword evidence="3" id="KW-1185">Reference proteome</keyword>
<dbReference type="Proteomes" id="UP000266552">
    <property type="component" value="Chromosome"/>
</dbReference>
<reference evidence="2 3" key="1">
    <citation type="submission" date="2018-09" db="EMBL/GenBank/DDBJ databases">
        <title>Genome Sequence of Paenibacillus lautus Strain E7593-69, Azo Dye-Degrading Bacteria, Isolated from Commercial Tattoo Inks.</title>
        <authorList>
            <person name="Nho S.W."/>
            <person name="Kim S.-J."/>
            <person name="Kweon O."/>
            <person name="Cerniglia C.E."/>
        </authorList>
    </citation>
    <scope>NUCLEOTIDE SEQUENCE [LARGE SCALE GENOMIC DNA]</scope>
    <source>
        <strain evidence="2 3">E7593-69</strain>
    </source>
</reference>
<sequence length="321" mass="34579">MKKRTGFLIVAIGVLLLIFTMNPRNIFSDIQFGFSFDTKKINEEQTFDADDYRDLTVKTGSIDIHVVQGAADQIKVRLNGKVSSKDADQVKLKVEPNGDSLTVGIEEEHGIDLGIRIMDIDLTVELPEKNWETANIESGSGEIEIESMLGDQVTVKAGSGNANVHQVNAGELTVHTGSGNIEVEEIEAESVALQSGSGEISADRYHAEQLSFQNGSGNVELSDGEAALQGKTGSGNIRVDAERLVYDADLRTGSGNVSIDLAQEPTSLEVDYQGSSGEGNIRLDGMRYDVKDEDKGRLKGMIGSGEVLLKVRTGSGNFKLE</sequence>
<accession>A0A385TQG8</accession>
<dbReference type="KEGG" id="plw:D5F53_15915"/>
<dbReference type="PANTHER" id="PTHR34094">
    <property type="match status" value="1"/>
</dbReference>
<evidence type="ECO:0000313" key="2">
    <source>
        <dbReference type="EMBL" id="AYB44667.1"/>
    </source>
</evidence>
<protein>
    <recommendedName>
        <fullName evidence="1">DUF4097 domain-containing protein</fullName>
    </recommendedName>
</protein>
<feature type="domain" description="DUF4097" evidence="1">
    <location>
        <begin position="53"/>
        <end position="320"/>
    </location>
</feature>
<organism evidence="2 3">
    <name type="scientific">Paenibacillus lautus</name>
    <name type="common">Bacillus lautus</name>
    <dbReference type="NCBI Taxonomy" id="1401"/>
    <lineage>
        <taxon>Bacteria</taxon>
        <taxon>Bacillati</taxon>
        <taxon>Bacillota</taxon>
        <taxon>Bacilli</taxon>
        <taxon>Bacillales</taxon>
        <taxon>Paenibacillaceae</taxon>
        <taxon>Paenibacillus</taxon>
    </lineage>
</organism>
<dbReference type="InterPro" id="IPR025164">
    <property type="entry name" value="Toastrack_DUF4097"/>
</dbReference>
<dbReference type="Pfam" id="PF13349">
    <property type="entry name" value="DUF4097"/>
    <property type="match status" value="1"/>
</dbReference>
<dbReference type="RefSeq" id="WP_119848552.1">
    <property type="nucleotide sequence ID" value="NZ_CP032412.1"/>
</dbReference>
<evidence type="ECO:0000313" key="3">
    <source>
        <dbReference type="Proteomes" id="UP000266552"/>
    </source>
</evidence>
<name>A0A385TQG8_PAELA</name>
<dbReference type="AlphaFoldDB" id="A0A385TQG8"/>